<evidence type="ECO:0000256" key="17">
    <source>
        <dbReference type="PIRSR" id="PIRSR634016-1"/>
    </source>
</evidence>
<evidence type="ECO:0000256" key="8">
    <source>
        <dbReference type="ARBA" id="ARBA00022723"/>
    </source>
</evidence>
<proteinExistence type="inferred from homology"/>
<dbReference type="InterPro" id="IPR014782">
    <property type="entry name" value="Peptidase_M1_dom"/>
</dbReference>
<dbReference type="InterPro" id="IPR027268">
    <property type="entry name" value="Peptidase_M4/M1_CTD_sf"/>
</dbReference>
<dbReference type="InterPro" id="IPR034016">
    <property type="entry name" value="M1_APN-typ"/>
</dbReference>
<keyword evidence="6 20" id="KW-0645">Protease</keyword>
<evidence type="ECO:0000313" key="24">
    <source>
        <dbReference type="EMBL" id="KAG5263852.1"/>
    </source>
</evidence>
<dbReference type="PRINTS" id="PR00756">
    <property type="entry name" value="ALADIPTASE"/>
</dbReference>
<keyword evidence="14" id="KW-0472">Membrane</keyword>
<keyword evidence="11" id="KW-0735">Signal-anchor</keyword>
<evidence type="ECO:0000256" key="12">
    <source>
        <dbReference type="ARBA" id="ARBA00022989"/>
    </source>
</evidence>
<dbReference type="GO" id="GO:0006508">
    <property type="term" value="P:proteolysis"/>
    <property type="evidence" value="ECO:0007669"/>
    <property type="project" value="UniProtKB-KW"/>
</dbReference>
<feature type="domain" description="Aminopeptidase N-like N-terminal" evidence="23">
    <location>
        <begin position="87"/>
        <end position="284"/>
    </location>
</feature>
<evidence type="ECO:0000259" key="21">
    <source>
        <dbReference type="Pfam" id="PF01433"/>
    </source>
</evidence>
<feature type="binding site" evidence="18">
    <location>
        <position position="397"/>
    </location>
    <ligand>
        <name>Zn(2+)</name>
        <dbReference type="ChEBI" id="CHEBI:29105"/>
        <note>catalytic</note>
    </ligand>
</feature>
<dbReference type="FunFam" id="1.25.50.20:FF:000012">
    <property type="entry name" value="Aminopeptidase N"/>
    <property type="match status" value="1"/>
</dbReference>
<evidence type="ECO:0000256" key="7">
    <source>
        <dbReference type="ARBA" id="ARBA00022692"/>
    </source>
</evidence>
<feature type="domain" description="ERAP1-like C-terminal" evidence="22">
    <location>
        <begin position="624"/>
        <end position="949"/>
    </location>
</feature>
<evidence type="ECO:0000256" key="13">
    <source>
        <dbReference type="ARBA" id="ARBA00023049"/>
    </source>
</evidence>
<dbReference type="AlphaFoldDB" id="A0AAV6FQ90"/>
<evidence type="ECO:0000256" key="19">
    <source>
        <dbReference type="PIRSR" id="PIRSR634016-4"/>
    </source>
</evidence>
<dbReference type="InterPro" id="IPR050344">
    <property type="entry name" value="Peptidase_M1_aminopeptidases"/>
</dbReference>
<dbReference type="FunFam" id="2.60.40.1910:FF:000005">
    <property type="entry name" value="Aminopeptidase"/>
    <property type="match status" value="1"/>
</dbReference>
<keyword evidence="10 18" id="KW-0862">Zinc</keyword>
<evidence type="ECO:0000256" key="2">
    <source>
        <dbReference type="ARBA" id="ARBA00010136"/>
    </source>
</evidence>
<dbReference type="SUPFAM" id="SSF63737">
    <property type="entry name" value="Leukotriene A4 hydrolase N-terminal domain"/>
    <property type="match status" value="1"/>
</dbReference>
<keyword evidence="8 18" id="KW-0479">Metal-binding</keyword>
<dbReference type="CDD" id="cd09601">
    <property type="entry name" value="M1_APN-Q_like"/>
    <property type="match status" value="1"/>
</dbReference>
<comment type="cofactor">
    <cofactor evidence="18 20">
        <name>Zn(2+)</name>
        <dbReference type="ChEBI" id="CHEBI:29105"/>
    </cofactor>
    <text evidence="18 20">Binds 1 zinc ion per subunit.</text>
</comment>
<dbReference type="Pfam" id="PF17900">
    <property type="entry name" value="Peptidase_M1_N"/>
    <property type="match status" value="1"/>
</dbReference>
<protein>
    <recommendedName>
        <fullName evidence="20">Aminopeptidase</fullName>
        <ecNumber evidence="20">3.4.11.-</ecNumber>
    </recommendedName>
</protein>
<dbReference type="GO" id="GO:0005737">
    <property type="term" value="C:cytoplasm"/>
    <property type="evidence" value="ECO:0007669"/>
    <property type="project" value="TreeGrafter"/>
</dbReference>
<dbReference type="Gene3D" id="1.25.50.20">
    <property type="match status" value="1"/>
</dbReference>
<dbReference type="Gene3D" id="2.60.40.1730">
    <property type="entry name" value="tricorn interacting facor f3 domain"/>
    <property type="match status" value="1"/>
</dbReference>
<evidence type="ECO:0000256" key="11">
    <source>
        <dbReference type="ARBA" id="ARBA00022968"/>
    </source>
</evidence>
<evidence type="ECO:0000256" key="9">
    <source>
        <dbReference type="ARBA" id="ARBA00022801"/>
    </source>
</evidence>
<keyword evidence="25" id="KW-1185">Reference proteome</keyword>
<feature type="site" description="Transition state stabilizer" evidence="19">
    <location>
        <position position="482"/>
    </location>
</feature>
<dbReference type="EMBL" id="JADWDJ010000021">
    <property type="protein sequence ID" value="KAG5263852.1"/>
    <property type="molecule type" value="Genomic_DNA"/>
</dbReference>
<feature type="domain" description="Peptidase M1 membrane alanine aminopeptidase" evidence="21">
    <location>
        <begin position="321"/>
        <end position="549"/>
    </location>
</feature>
<accession>A0AAV6FQ90</accession>
<dbReference type="PANTHER" id="PTHR11533">
    <property type="entry name" value="PROTEASE M1 ZINC METALLOPROTEASE"/>
    <property type="match status" value="1"/>
</dbReference>
<keyword evidence="16" id="KW-0325">Glycoprotein</keyword>
<evidence type="ECO:0000256" key="3">
    <source>
        <dbReference type="ARBA" id="ARBA00011738"/>
    </source>
</evidence>
<evidence type="ECO:0000256" key="1">
    <source>
        <dbReference type="ARBA" id="ARBA00004401"/>
    </source>
</evidence>
<dbReference type="GO" id="GO:0005886">
    <property type="term" value="C:plasma membrane"/>
    <property type="evidence" value="ECO:0007669"/>
    <property type="project" value="UniProtKB-SubCell"/>
</dbReference>
<dbReference type="GO" id="GO:0043171">
    <property type="term" value="P:peptide catabolic process"/>
    <property type="evidence" value="ECO:0007669"/>
    <property type="project" value="TreeGrafter"/>
</dbReference>
<keyword evidence="15" id="KW-1015">Disulfide bond</keyword>
<evidence type="ECO:0000256" key="20">
    <source>
        <dbReference type="RuleBase" id="RU364040"/>
    </source>
</evidence>
<dbReference type="InterPro" id="IPR045357">
    <property type="entry name" value="Aminopeptidase_N-like_N"/>
</dbReference>
<dbReference type="GO" id="GO:0005615">
    <property type="term" value="C:extracellular space"/>
    <property type="evidence" value="ECO:0007669"/>
    <property type="project" value="TreeGrafter"/>
</dbReference>
<name>A0AAV6FQ90_9TELE</name>
<dbReference type="Gene3D" id="1.10.390.10">
    <property type="entry name" value="Neutral Protease Domain 2"/>
    <property type="match status" value="1"/>
</dbReference>
<dbReference type="Pfam" id="PF01433">
    <property type="entry name" value="Peptidase_M1"/>
    <property type="match status" value="1"/>
</dbReference>
<evidence type="ECO:0000256" key="18">
    <source>
        <dbReference type="PIRSR" id="PIRSR634016-3"/>
    </source>
</evidence>
<evidence type="ECO:0000256" key="16">
    <source>
        <dbReference type="ARBA" id="ARBA00023180"/>
    </source>
</evidence>
<dbReference type="InterPro" id="IPR001930">
    <property type="entry name" value="Peptidase_M1"/>
</dbReference>
<sequence>MLFLSESPTHGLERGIFASQVLVKGNMARPAISMMLMLSIILPQACAALAAMTTALGVIEDKSAVSPQTETAPQPWERYRLPDTLSPVHYNITLWPRLTKNEHGLYVFTGHSTVDFECVKETDLILIHSSKLNLIKSSGHHATLTGLGGAVAPTIKTTWLQETTEYLVIQLNSKLEPGKSYQLYSSFQGELTEDLNGFYRSHYSEGTESKVVAASHLQPTDAREVFPCFDEPALKAVFHVAIIHDHGASALSNSMETDVVNITIDGHDVSQTTFKPTKLMSTYLVAFVVCDYSHIKTHEIPDVLIRLWAKRELLVGRYGDYALNITVPLLTRLEAMFDITFPLDKYDQVALPDYSAYPMENWGLVTYREVVLWYDPKLSPHKDREWVTITVAHELAHTWFGNLVTLKWWNDLWLNEAFASYMSYVVSNQVKPDMNLMDMMLLIYPKEIMGQDAQTDSLPLSCPEEEVKTPEDIGLMFTQITYSKGVLVLHMLSNFLTETVFLQGLRTYLKQFSFSSVTPANLWHHLQNAVDGSPEVKLPASVGDIMNRWILQMGYPVVTIDTTTGTISQRHFLLDPNAVVQRPSFYKYEWIVPITWMKSGIEQNKVWLIHKSDVCEAMKTDREWVLANLNMSGYFRVNYDLENWHRLITQLGANHEEIPAVSRARIIDDAFNLARAKVISTTLALRTTKYLRRERELLPWEAALDNLEYFFHMFQRSAVYSPMQVYLKKQVQPLFRHFKNITSNWTDIPSKHTDKYTQANVISLACEVGLEECRQLVTAWYGEWMSNPDINPIPPHLKQKVYCAALSEGGRREWDFGWQEFNLRADATEHAHSDMRSSLACTRVPRLLHRYVRYMMDPNKNQMLDIAETTSYVASNVVGEPVAWNFVVTKWDDISYSYGPESNELADLILKVTKRFSSKEKVDELQSFRKVLSQAGLDSAVRAVEKAIQRTEDNIRWVAENLEQVQEWFSREGTLRGENGLE</sequence>
<dbReference type="Proteomes" id="UP000823561">
    <property type="component" value="Chromosome 21"/>
</dbReference>
<dbReference type="GO" id="GO:0008270">
    <property type="term" value="F:zinc ion binding"/>
    <property type="evidence" value="ECO:0007669"/>
    <property type="project" value="UniProtKB-UniRule"/>
</dbReference>
<organism evidence="24 25">
    <name type="scientific">Alosa alosa</name>
    <name type="common">allis shad</name>
    <dbReference type="NCBI Taxonomy" id="278164"/>
    <lineage>
        <taxon>Eukaryota</taxon>
        <taxon>Metazoa</taxon>
        <taxon>Chordata</taxon>
        <taxon>Craniata</taxon>
        <taxon>Vertebrata</taxon>
        <taxon>Euteleostomi</taxon>
        <taxon>Actinopterygii</taxon>
        <taxon>Neopterygii</taxon>
        <taxon>Teleostei</taxon>
        <taxon>Clupei</taxon>
        <taxon>Clupeiformes</taxon>
        <taxon>Clupeoidei</taxon>
        <taxon>Clupeidae</taxon>
        <taxon>Alosa</taxon>
    </lineage>
</organism>
<dbReference type="FunFam" id="2.60.40.1730:FF:000001">
    <property type="entry name" value="Leucyl-cystinyl aminopeptidase"/>
    <property type="match status" value="1"/>
</dbReference>
<dbReference type="SUPFAM" id="SSF55486">
    <property type="entry name" value="Metalloproteases ('zincins'), catalytic domain"/>
    <property type="match status" value="1"/>
</dbReference>
<keyword evidence="4 20" id="KW-0031">Aminopeptidase</keyword>
<evidence type="ECO:0000256" key="14">
    <source>
        <dbReference type="ARBA" id="ARBA00023136"/>
    </source>
</evidence>
<keyword evidence="12" id="KW-1133">Transmembrane helix</keyword>
<feature type="active site" description="Proton acceptor" evidence="17">
    <location>
        <position position="394"/>
    </location>
</feature>
<keyword evidence="7" id="KW-0812">Transmembrane</keyword>
<keyword evidence="13 20" id="KW-0482">Metalloprotease</keyword>
<dbReference type="PANTHER" id="PTHR11533:SF300">
    <property type="entry name" value="AMINOPEPTIDASE"/>
    <property type="match status" value="1"/>
</dbReference>
<keyword evidence="5" id="KW-1003">Cell membrane</keyword>
<dbReference type="GO" id="GO:0070006">
    <property type="term" value="F:metalloaminopeptidase activity"/>
    <property type="evidence" value="ECO:0007669"/>
    <property type="project" value="TreeGrafter"/>
</dbReference>
<keyword evidence="9 20" id="KW-0378">Hydrolase</keyword>
<comment type="subunit">
    <text evidence="3">Homodimer.</text>
</comment>
<comment type="similarity">
    <text evidence="2 20">Belongs to the peptidase M1 family.</text>
</comment>
<dbReference type="InterPro" id="IPR024571">
    <property type="entry name" value="ERAP1-like_C_dom"/>
</dbReference>
<evidence type="ECO:0000256" key="15">
    <source>
        <dbReference type="ARBA" id="ARBA00023157"/>
    </source>
</evidence>
<comment type="caution">
    <text evidence="24">The sequence shown here is derived from an EMBL/GenBank/DDBJ whole genome shotgun (WGS) entry which is preliminary data.</text>
</comment>
<dbReference type="EC" id="3.4.11.-" evidence="20"/>
<dbReference type="Gene3D" id="2.60.40.1910">
    <property type="match status" value="1"/>
</dbReference>
<evidence type="ECO:0000256" key="10">
    <source>
        <dbReference type="ARBA" id="ARBA00022833"/>
    </source>
</evidence>
<evidence type="ECO:0000256" key="4">
    <source>
        <dbReference type="ARBA" id="ARBA00022438"/>
    </source>
</evidence>
<evidence type="ECO:0000259" key="23">
    <source>
        <dbReference type="Pfam" id="PF17900"/>
    </source>
</evidence>
<evidence type="ECO:0000259" key="22">
    <source>
        <dbReference type="Pfam" id="PF11838"/>
    </source>
</evidence>
<gene>
    <name evidence="24" type="ORF">AALO_G00269360</name>
</gene>
<reference evidence="24" key="1">
    <citation type="submission" date="2020-10" db="EMBL/GenBank/DDBJ databases">
        <title>Chromosome-scale genome assembly of the Allis shad, Alosa alosa.</title>
        <authorList>
            <person name="Margot Z."/>
            <person name="Christophe K."/>
            <person name="Cabau C."/>
            <person name="Louis A."/>
            <person name="Berthelot C."/>
            <person name="Parey E."/>
            <person name="Roest Crollius H."/>
            <person name="Montfort J."/>
            <person name="Robinson-Rechavi M."/>
            <person name="Bucao C."/>
            <person name="Bouchez O."/>
            <person name="Gislard M."/>
            <person name="Lluch J."/>
            <person name="Milhes M."/>
            <person name="Lampietro C."/>
            <person name="Lopez Roques C."/>
            <person name="Donnadieu C."/>
            <person name="Braasch I."/>
            <person name="Desvignes T."/>
            <person name="Postlethwait J."/>
            <person name="Bobe J."/>
            <person name="Guiguen Y."/>
        </authorList>
    </citation>
    <scope>NUCLEOTIDE SEQUENCE</scope>
    <source>
        <strain evidence="24">M-15738</strain>
        <tissue evidence="24">Blood</tissue>
    </source>
</reference>
<dbReference type="InterPro" id="IPR042097">
    <property type="entry name" value="Aminopeptidase_N-like_N_sf"/>
</dbReference>
<feature type="binding site" evidence="18">
    <location>
        <position position="416"/>
    </location>
    <ligand>
        <name>Zn(2+)</name>
        <dbReference type="ChEBI" id="CHEBI:29105"/>
        <note>catalytic</note>
    </ligand>
</feature>
<comment type="subcellular location">
    <subcellularLocation>
        <location evidence="1">Cell membrane</location>
        <topology evidence="1">Single-pass type II membrane protein</topology>
    </subcellularLocation>
</comment>
<dbReference type="Pfam" id="PF11838">
    <property type="entry name" value="ERAP1_C"/>
    <property type="match status" value="1"/>
</dbReference>
<evidence type="ECO:0000256" key="5">
    <source>
        <dbReference type="ARBA" id="ARBA00022475"/>
    </source>
</evidence>
<feature type="binding site" evidence="18">
    <location>
        <position position="393"/>
    </location>
    <ligand>
        <name>Zn(2+)</name>
        <dbReference type="ChEBI" id="CHEBI:29105"/>
        <note>catalytic</note>
    </ligand>
</feature>
<evidence type="ECO:0000313" key="25">
    <source>
        <dbReference type="Proteomes" id="UP000823561"/>
    </source>
</evidence>
<dbReference type="FunFam" id="1.10.390.10:FF:000016">
    <property type="entry name" value="Glutamyl aminopeptidase"/>
    <property type="match status" value="1"/>
</dbReference>
<evidence type="ECO:0000256" key="6">
    <source>
        <dbReference type="ARBA" id="ARBA00022670"/>
    </source>
</evidence>
<dbReference type="GO" id="GO:0042277">
    <property type="term" value="F:peptide binding"/>
    <property type="evidence" value="ECO:0007669"/>
    <property type="project" value="TreeGrafter"/>
</dbReference>